<protein>
    <submittedName>
        <fullName evidence="2">Uncharacterized protein</fullName>
    </submittedName>
</protein>
<name>A0A5C8KU93_9GAMM</name>
<dbReference type="RefSeq" id="WP_147891263.1">
    <property type="nucleotide sequence ID" value="NZ_VRTS01000003.1"/>
</dbReference>
<feature type="compositionally biased region" description="Pro residues" evidence="1">
    <location>
        <begin position="48"/>
        <end position="67"/>
    </location>
</feature>
<reference evidence="2 3" key="1">
    <citation type="submission" date="2019-08" db="EMBL/GenBank/DDBJ databases">
        <authorList>
            <person name="Karlyshev A.V."/>
        </authorList>
    </citation>
    <scope>NUCLEOTIDE SEQUENCE [LARGE SCALE GENOMIC DNA]</scope>
    <source>
        <strain evidence="2 3">Alg18-2.2</strain>
    </source>
</reference>
<dbReference type="AlphaFoldDB" id="A0A5C8KU93"/>
<organism evidence="2 3">
    <name type="scientific">Alkalisalibacterium limincola</name>
    <dbReference type="NCBI Taxonomy" id="2699169"/>
    <lineage>
        <taxon>Bacteria</taxon>
        <taxon>Pseudomonadati</taxon>
        <taxon>Pseudomonadota</taxon>
        <taxon>Gammaproteobacteria</taxon>
        <taxon>Lysobacterales</taxon>
        <taxon>Lysobacteraceae</taxon>
        <taxon>Alkalisalibacterium</taxon>
    </lineage>
</organism>
<evidence type="ECO:0000313" key="3">
    <source>
        <dbReference type="Proteomes" id="UP000321248"/>
    </source>
</evidence>
<dbReference type="Proteomes" id="UP000321248">
    <property type="component" value="Unassembled WGS sequence"/>
</dbReference>
<evidence type="ECO:0000256" key="1">
    <source>
        <dbReference type="SAM" id="MobiDB-lite"/>
    </source>
</evidence>
<sequence length="201" mass="20954">MQPWRILVVAVVVALHAAVLVHVTRPPSSDSAPAALVRVDRIQLVEIAPPPPPLPVRRPQRPAPGPSAAPADARAGALQVVAAPADEAGGVAGAPAAGADQHAAEERPADAQATFARPSAGARPLREPGRQHLPGRDEAFVEGFHVREAPSLEDRVLGAAAMLFGGGRPETCDDVRQRLIGAGPGLARDMDVERLRRLCTN</sequence>
<accession>A0A5C8KU93</accession>
<feature type="region of interest" description="Disordered" evidence="1">
    <location>
        <begin position="48"/>
        <end position="74"/>
    </location>
</feature>
<proteinExistence type="predicted"/>
<evidence type="ECO:0000313" key="2">
    <source>
        <dbReference type="EMBL" id="TXK64451.1"/>
    </source>
</evidence>
<comment type="caution">
    <text evidence="2">The sequence shown here is derived from an EMBL/GenBank/DDBJ whole genome shotgun (WGS) entry which is preliminary data.</text>
</comment>
<gene>
    <name evidence="2" type="ORF">FU658_06050</name>
</gene>
<feature type="compositionally biased region" description="Low complexity" evidence="1">
    <location>
        <begin position="91"/>
        <end position="101"/>
    </location>
</feature>
<dbReference type="EMBL" id="VRTS01000003">
    <property type="protein sequence ID" value="TXK64451.1"/>
    <property type="molecule type" value="Genomic_DNA"/>
</dbReference>
<keyword evidence="3" id="KW-1185">Reference proteome</keyword>
<feature type="region of interest" description="Disordered" evidence="1">
    <location>
        <begin position="91"/>
        <end position="134"/>
    </location>
</feature>
<feature type="compositionally biased region" description="Basic and acidic residues" evidence="1">
    <location>
        <begin position="124"/>
        <end position="134"/>
    </location>
</feature>